<evidence type="ECO:0000259" key="2">
    <source>
        <dbReference type="PROSITE" id="PS50191"/>
    </source>
</evidence>
<evidence type="ECO:0000256" key="1">
    <source>
        <dbReference type="SAM" id="MobiDB-lite"/>
    </source>
</evidence>
<sequence>MFPGDSWETESGAELFASTPASFVVHDGIGCQLSFDLACLLNLPGQQTSDPQAPSTAPQAGAVQRRRSQSALEADFSGTDAESQLAACGEATDSAFYARWLHVKGGSFVEAKQAIMEHAQWRASTTPGGVQEADIPNELAADKVFLPGADRKGRPVLLVLASRHQMRDRNLDETVRLIMYTFDNSAAVADHSLNPLGQMLCLFDLSGLRMGNLDVEGLKALFDLLQRHYPERLAELWFLKAPFIFWGLWRIVSPFLQEGTRRKIRFMSNFDELQAVLPPEVLPDRYGGRAHLVSIAETVAARRAGEAAAAAQQAQARQATEAVEAAAAGRPVTARLSAAGSTAKRWGALGVGFLSGKAATAGRQAARPFSAVMAAYRRRQAASSQRAAPLSPAMSTQLSANLDVALAKARSIGAGMLHAHELVSEYALDGHGHMNKLLRLPHLIRCVLQRAKLALKWAWSHAVRLARHPGSSEQAPSLHHPEVPHAAPLSVSASATLTVPASVFSSESQQAALGSTHQPKEGSAQSAKAASERAPSGTICTFSPAGSDGNGNGPQADESVLQTANAHQGPQKGPPSSSSPESLCAHEAQLGARAELGSTKGPASVLRVSPGAPVPEIQPCSLDRPSDAASSDKPIPHASPERGTQEAAASPTSAAESAEAAVSSPLPSRKPDSTQDSTGSNVLPGPAAQKRSFLEQLGSDKESQPVVNVESSKDDALGRMTRRTQDMIAESGVVGNKLPPTLFQPVSTGDLGDLWSRCREVAGAPSS</sequence>
<dbReference type="PANTHER" id="PTHR46277">
    <property type="entry name" value="OS03G0850700 PROTEIN"/>
    <property type="match status" value="1"/>
</dbReference>
<dbReference type="CDD" id="cd00170">
    <property type="entry name" value="SEC14"/>
    <property type="match status" value="1"/>
</dbReference>
<feature type="compositionally biased region" description="Low complexity" evidence="1">
    <location>
        <begin position="646"/>
        <end position="667"/>
    </location>
</feature>
<evidence type="ECO:0000313" key="4">
    <source>
        <dbReference type="Proteomes" id="UP001485043"/>
    </source>
</evidence>
<dbReference type="InterPro" id="IPR001251">
    <property type="entry name" value="CRAL-TRIO_dom"/>
</dbReference>
<dbReference type="PANTHER" id="PTHR46277:SF3">
    <property type="entry name" value="BINDING PROTEIN, PUTATIVE-RELATED"/>
    <property type="match status" value="1"/>
</dbReference>
<dbReference type="EMBL" id="JALJOV010000040">
    <property type="protein sequence ID" value="KAK9868205.1"/>
    <property type="molecule type" value="Genomic_DNA"/>
</dbReference>
<gene>
    <name evidence="3" type="ORF">WJX84_006311</name>
</gene>
<evidence type="ECO:0000313" key="3">
    <source>
        <dbReference type="EMBL" id="KAK9868205.1"/>
    </source>
</evidence>
<feature type="region of interest" description="Disordered" evidence="1">
    <location>
        <begin position="508"/>
        <end position="584"/>
    </location>
</feature>
<feature type="domain" description="CRAL-TRIO" evidence="2">
    <location>
        <begin position="132"/>
        <end position="294"/>
    </location>
</feature>
<comment type="caution">
    <text evidence="3">The sequence shown here is derived from an EMBL/GenBank/DDBJ whole genome shotgun (WGS) entry which is preliminary data.</text>
</comment>
<proteinExistence type="predicted"/>
<feature type="compositionally biased region" description="Polar residues" evidence="1">
    <location>
        <begin position="47"/>
        <end position="58"/>
    </location>
</feature>
<protein>
    <recommendedName>
        <fullName evidence="2">CRAL-TRIO domain-containing protein</fullName>
    </recommendedName>
</protein>
<dbReference type="SUPFAM" id="SSF52087">
    <property type="entry name" value="CRAL/TRIO domain"/>
    <property type="match status" value="1"/>
</dbReference>
<feature type="compositionally biased region" description="Polar residues" evidence="1">
    <location>
        <begin position="508"/>
        <end position="528"/>
    </location>
</feature>
<name>A0AAW1TIL3_9CHLO</name>
<dbReference type="Proteomes" id="UP001485043">
    <property type="component" value="Unassembled WGS sequence"/>
</dbReference>
<dbReference type="Pfam" id="PF00650">
    <property type="entry name" value="CRAL_TRIO"/>
    <property type="match status" value="1"/>
</dbReference>
<feature type="region of interest" description="Disordered" evidence="1">
    <location>
        <begin position="47"/>
        <end position="76"/>
    </location>
</feature>
<accession>A0AAW1TIL3</accession>
<dbReference type="SMART" id="SM00516">
    <property type="entry name" value="SEC14"/>
    <property type="match status" value="1"/>
</dbReference>
<dbReference type="Gene3D" id="3.40.525.10">
    <property type="entry name" value="CRAL-TRIO lipid binding domain"/>
    <property type="match status" value="1"/>
</dbReference>
<dbReference type="AlphaFoldDB" id="A0AAW1TIL3"/>
<dbReference type="PROSITE" id="PS50191">
    <property type="entry name" value="CRAL_TRIO"/>
    <property type="match status" value="1"/>
</dbReference>
<feature type="region of interest" description="Disordered" evidence="1">
    <location>
        <begin position="597"/>
        <end position="719"/>
    </location>
</feature>
<keyword evidence="4" id="KW-1185">Reference proteome</keyword>
<dbReference type="InterPro" id="IPR036865">
    <property type="entry name" value="CRAL-TRIO_dom_sf"/>
</dbReference>
<reference evidence="3 4" key="1">
    <citation type="journal article" date="2024" name="Nat. Commun.">
        <title>Phylogenomics reveals the evolutionary origins of lichenization in chlorophyte algae.</title>
        <authorList>
            <person name="Puginier C."/>
            <person name="Libourel C."/>
            <person name="Otte J."/>
            <person name="Skaloud P."/>
            <person name="Haon M."/>
            <person name="Grisel S."/>
            <person name="Petersen M."/>
            <person name="Berrin J.G."/>
            <person name="Delaux P.M."/>
            <person name="Dal Grande F."/>
            <person name="Keller J."/>
        </authorList>
    </citation>
    <scope>NUCLEOTIDE SEQUENCE [LARGE SCALE GENOMIC DNA]</scope>
    <source>
        <strain evidence="3 4">SAG 2523</strain>
    </source>
</reference>
<organism evidence="3 4">
    <name type="scientific">Apatococcus fuscideae</name>
    <dbReference type="NCBI Taxonomy" id="2026836"/>
    <lineage>
        <taxon>Eukaryota</taxon>
        <taxon>Viridiplantae</taxon>
        <taxon>Chlorophyta</taxon>
        <taxon>core chlorophytes</taxon>
        <taxon>Trebouxiophyceae</taxon>
        <taxon>Chlorellales</taxon>
        <taxon>Chlorellaceae</taxon>
        <taxon>Apatococcus</taxon>
    </lineage>
</organism>